<proteinExistence type="predicted"/>
<dbReference type="AlphaFoldDB" id="A0A1N7QTZ8"/>
<accession>A0A1N7QTZ8</accession>
<name>A0A1N7QTZ8_9FLAO</name>
<gene>
    <name evidence="1" type="ORF">SAMN05421786_1251</name>
</gene>
<feature type="non-terminal residue" evidence="1">
    <location>
        <position position="28"/>
    </location>
</feature>
<reference evidence="2" key="1">
    <citation type="submission" date="2017-01" db="EMBL/GenBank/DDBJ databases">
        <authorList>
            <person name="Varghese N."/>
            <person name="Submissions S."/>
        </authorList>
    </citation>
    <scope>NUCLEOTIDE SEQUENCE [LARGE SCALE GENOMIC DNA]</scope>
    <source>
        <strain evidence="2">DSM 18017</strain>
    </source>
</reference>
<organism evidence="1 2">
    <name type="scientific">Chryseobacterium ureilyticum</name>
    <dbReference type="NCBI Taxonomy" id="373668"/>
    <lineage>
        <taxon>Bacteria</taxon>
        <taxon>Pseudomonadati</taxon>
        <taxon>Bacteroidota</taxon>
        <taxon>Flavobacteriia</taxon>
        <taxon>Flavobacteriales</taxon>
        <taxon>Weeksellaceae</taxon>
        <taxon>Chryseobacterium group</taxon>
        <taxon>Chryseobacterium</taxon>
    </lineage>
</organism>
<evidence type="ECO:0000313" key="2">
    <source>
        <dbReference type="Proteomes" id="UP000186744"/>
    </source>
</evidence>
<sequence length="28" mass="3082">MGEFLLGNCVFKNSFGYSALAIEQKKVS</sequence>
<dbReference type="EMBL" id="FTOL01000025">
    <property type="protein sequence ID" value="SIT26266.1"/>
    <property type="molecule type" value="Genomic_DNA"/>
</dbReference>
<dbReference type="Proteomes" id="UP000186744">
    <property type="component" value="Unassembled WGS sequence"/>
</dbReference>
<protein>
    <submittedName>
        <fullName evidence="1">Uncharacterized protein</fullName>
    </submittedName>
</protein>
<keyword evidence="2" id="KW-1185">Reference proteome</keyword>
<evidence type="ECO:0000313" key="1">
    <source>
        <dbReference type="EMBL" id="SIT26266.1"/>
    </source>
</evidence>